<proteinExistence type="predicted"/>
<dbReference type="PANTHER" id="PTHR34179:SF1">
    <property type="entry name" value="TUMOR PROTEIN P53-INDUCIBLE PROTEIN 13"/>
    <property type="match status" value="1"/>
</dbReference>
<gene>
    <name evidence="1" type="primary">LOC114332178</name>
</gene>
<organism evidence="1">
    <name type="scientific">Diabrotica virgifera virgifera</name>
    <name type="common">western corn rootworm</name>
    <dbReference type="NCBI Taxonomy" id="50390"/>
    <lineage>
        <taxon>Eukaryota</taxon>
        <taxon>Metazoa</taxon>
        <taxon>Ecdysozoa</taxon>
        <taxon>Arthropoda</taxon>
        <taxon>Hexapoda</taxon>
        <taxon>Insecta</taxon>
        <taxon>Pterygota</taxon>
        <taxon>Neoptera</taxon>
        <taxon>Endopterygota</taxon>
        <taxon>Coleoptera</taxon>
        <taxon>Polyphaga</taxon>
        <taxon>Cucujiformia</taxon>
        <taxon>Chrysomeloidea</taxon>
        <taxon>Chrysomelidae</taxon>
        <taxon>Galerucinae</taxon>
        <taxon>Diabroticina</taxon>
        <taxon>Diabroticites</taxon>
        <taxon>Diabrotica</taxon>
    </lineage>
</organism>
<dbReference type="OrthoDB" id="5960270at2759"/>
<dbReference type="Pfam" id="PF11303">
    <property type="entry name" value="DUF3105"/>
    <property type="match status" value="1"/>
</dbReference>
<dbReference type="PANTHER" id="PTHR34179">
    <property type="entry name" value="TUMOR PROTEIN P53-INDUCIBLE PROTEIN 13"/>
    <property type="match status" value="1"/>
</dbReference>
<reference evidence="1" key="1">
    <citation type="submission" date="2025-08" db="UniProtKB">
        <authorList>
            <consortium name="RefSeq"/>
        </authorList>
    </citation>
    <scope>IDENTIFICATION</scope>
    <source>
        <tissue evidence="1">Whole insect</tissue>
    </source>
</reference>
<name>A0A6P7FNJ5_DIAVI</name>
<dbReference type="GO" id="GO:0005737">
    <property type="term" value="C:cytoplasm"/>
    <property type="evidence" value="ECO:0007669"/>
    <property type="project" value="TreeGrafter"/>
</dbReference>
<dbReference type="InParanoid" id="A0A6P7FNJ5"/>
<protein>
    <submittedName>
        <fullName evidence="1">Uncharacterized protein LOC114332178</fullName>
    </submittedName>
</protein>
<dbReference type="RefSeq" id="XP_028137716.1">
    <property type="nucleotide sequence ID" value="XM_028281915.1"/>
</dbReference>
<sequence length="243" mass="28156">MFLSAHDFCPKVTCSTIQSGDDVATVWLKATGCCVFFLVEKQTNLTLDWDMNPTNYTCFGGKDLYEPNSYIHPVHSYEYIPASYNAQHKCMDESIEYSEIVPTFGTHRPLWPKYGEYKFVPRQRWIHNLEHGAVVMLYHPCANKNEVNLLKEIVRGCLFKHVITPYNLLSPNRPLALLTWGHRLEMSKISKSLVVRFIRDHAHRGPEDTFKDGQYDFYLTRPAKIVSGFKDSNLCPTERDIMK</sequence>
<dbReference type="FunCoup" id="A0A6P7FNJ5">
    <property type="interactions" value="183"/>
</dbReference>
<accession>A0A6P7FNJ5</accession>
<dbReference type="InterPro" id="IPR021454">
    <property type="entry name" value="DUF3105"/>
</dbReference>
<evidence type="ECO:0000313" key="1">
    <source>
        <dbReference type="RefSeq" id="XP_028137716.1"/>
    </source>
</evidence>
<dbReference type="AlphaFoldDB" id="A0A6P7FNJ5"/>